<dbReference type="SMART" id="SM01389">
    <property type="entry name" value="Spt4"/>
    <property type="match status" value="1"/>
</dbReference>
<name>A0AAV9NVI3_9PEZI</name>
<evidence type="ECO:0000256" key="4">
    <source>
        <dbReference type="ARBA" id="ARBA00020182"/>
    </source>
</evidence>
<dbReference type="PANTHER" id="PTHR12882">
    <property type="entry name" value="SUPPRESSOR OF TY 4"/>
    <property type="match status" value="1"/>
</dbReference>
<dbReference type="GO" id="GO:0006355">
    <property type="term" value="P:regulation of DNA-templated transcription"/>
    <property type="evidence" value="ECO:0007669"/>
    <property type="project" value="InterPro"/>
</dbReference>
<dbReference type="InterPro" id="IPR022800">
    <property type="entry name" value="Spt4/RpoE2_Znf"/>
</dbReference>
<keyword evidence="10" id="KW-0648">Protein biosynthesis</keyword>
<proteinExistence type="inferred from homology"/>
<keyword evidence="7" id="KW-0137">Centromere</keyword>
<dbReference type="GO" id="GO:0000993">
    <property type="term" value="F:RNA polymerase II complex binding"/>
    <property type="evidence" value="ECO:0007669"/>
    <property type="project" value="TreeGrafter"/>
</dbReference>
<dbReference type="GO" id="GO:0003746">
    <property type="term" value="F:translation elongation factor activity"/>
    <property type="evidence" value="ECO:0007669"/>
    <property type="project" value="UniProtKB-KW"/>
</dbReference>
<evidence type="ECO:0000259" key="9">
    <source>
        <dbReference type="SMART" id="SM01389"/>
    </source>
</evidence>
<dbReference type="Proteomes" id="UP001337655">
    <property type="component" value="Unassembled WGS sequence"/>
</dbReference>
<dbReference type="Gene3D" id="3.30.40.210">
    <property type="match status" value="1"/>
</dbReference>
<dbReference type="Pfam" id="PF06093">
    <property type="entry name" value="Spt4"/>
    <property type="match status" value="1"/>
</dbReference>
<evidence type="ECO:0000313" key="10">
    <source>
        <dbReference type="EMBL" id="KAK5163556.1"/>
    </source>
</evidence>
<evidence type="ECO:0000256" key="3">
    <source>
        <dbReference type="ARBA" id="ARBA00010464"/>
    </source>
</evidence>
<evidence type="ECO:0000256" key="2">
    <source>
        <dbReference type="ARBA" id="ARBA00004584"/>
    </source>
</evidence>
<evidence type="ECO:0000256" key="7">
    <source>
        <dbReference type="ARBA" id="ARBA00023328"/>
    </source>
</evidence>
<organism evidence="10 11">
    <name type="scientific">Saxophila tyrrhenica</name>
    <dbReference type="NCBI Taxonomy" id="1690608"/>
    <lineage>
        <taxon>Eukaryota</taxon>
        <taxon>Fungi</taxon>
        <taxon>Dikarya</taxon>
        <taxon>Ascomycota</taxon>
        <taxon>Pezizomycotina</taxon>
        <taxon>Dothideomycetes</taxon>
        <taxon>Dothideomycetidae</taxon>
        <taxon>Mycosphaerellales</taxon>
        <taxon>Extremaceae</taxon>
        <taxon>Saxophila</taxon>
    </lineage>
</organism>
<dbReference type="EMBL" id="JAVRRT010000024">
    <property type="protein sequence ID" value="KAK5163556.1"/>
    <property type="molecule type" value="Genomic_DNA"/>
</dbReference>
<dbReference type="PANTHER" id="PTHR12882:SF1">
    <property type="entry name" value="TRANSCRIPTION ELONGATION FACTOR SPT4"/>
    <property type="match status" value="1"/>
</dbReference>
<dbReference type="RefSeq" id="XP_064653998.1">
    <property type="nucleotide sequence ID" value="XM_064807723.1"/>
</dbReference>
<feature type="domain" description="Spt4/RpoE2 zinc finger" evidence="9">
    <location>
        <begin position="6"/>
        <end position="83"/>
    </location>
</feature>
<dbReference type="GO" id="GO:0032044">
    <property type="term" value="C:DSIF complex"/>
    <property type="evidence" value="ECO:0007669"/>
    <property type="project" value="TreeGrafter"/>
</dbReference>
<keyword evidence="11" id="KW-1185">Reference proteome</keyword>
<keyword evidence="6 8" id="KW-0539">Nucleus</keyword>
<dbReference type="GO" id="GO:0000775">
    <property type="term" value="C:chromosome, centromeric region"/>
    <property type="evidence" value="ECO:0007669"/>
    <property type="project" value="UniProtKB-SubCell"/>
</dbReference>
<dbReference type="InterPro" id="IPR029040">
    <property type="entry name" value="RPABC4/Spt4"/>
</dbReference>
<comment type="subcellular location">
    <subcellularLocation>
        <location evidence="2">Chromosome</location>
        <location evidence="2">Centromere</location>
    </subcellularLocation>
    <subcellularLocation>
        <location evidence="1 8">Nucleus</location>
    </subcellularLocation>
</comment>
<evidence type="ECO:0000313" key="11">
    <source>
        <dbReference type="Proteomes" id="UP001337655"/>
    </source>
</evidence>
<evidence type="ECO:0000256" key="6">
    <source>
        <dbReference type="ARBA" id="ARBA00023242"/>
    </source>
</evidence>
<dbReference type="GeneID" id="89931831"/>
<comment type="similarity">
    <text evidence="3 8">Belongs to the SPT4 family.</text>
</comment>
<dbReference type="PIRSF" id="PIRSF025023">
    <property type="entry name" value="Spt4"/>
    <property type="match status" value="1"/>
</dbReference>
<dbReference type="AlphaFoldDB" id="A0AAV9NVI3"/>
<gene>
    <name evidence="10" type="primary">SPT4</name>
    <name evidence="10" type="ORF">LTR77_010505</name>
</gene>
<reference evidence="10 11" key="1">
    <citation type="submission" date="2023-08" db="EMBL/GenBank/DDBJ databases">
        <title>Black Yeasts Isolated from many extreme environments.</title>
        <authorList>
            <person name="Coleine C."/>
            <person name="Stajich J.E."/>
            <person name="Selbmann L."/>
        </authorList>
    </citation>
    <scope>NUCLEOTIDE SEQUENCE [LARGE SCALE GENOMIC DNA]</scope>
    <source>
        <strain evidence="10 11">CCFEE 5935</strain>
    </source>
</reference>
<keyword evidence="5 8" id="KW-0804">Transcription</keyword>
<comment type="function">
    <text evidence="8">The SPT4-SPT5 complex mediates both activation and inhibition of transcription elongation, and plays a role in pre-mRNA processing. This complex seems to be important for the stability of the RNA polymerase II elongation machinery on the chromatin template but not for the inherent ability of this machinery to translocate down the gene.</text>
</comment>
<dbReference type="GO" id="GO:0008270">
    <property type="term" value="F:zinc ion binding"/>
    <property type="evidence" value="ECO:0007669"/>
    <property type="project" value="InterPro"/>
</dbReference>
<protein>
    <recommendedName>
        <fullName evidence="4 8">Transcription elongation factor SPT4</fullName>
    </recommendedName>
</protein>
<dbReference type="CDD" id="cd07973">
    <property type="entry name" value="Spt4"/>
    <property type="match status" value="1"/>
</dbReference>
<dbReference type="InterPro" id="IPR009287">
    <property type="entry name" value="Spt4"/>
</dbReference>
<dbReference type="GO" id="GO:0140673">
    <property type="term" value="P:transcription elongation-coupled chromatin remodeling"/>
    <property type="evidence" value="ECO:0007669"/>
    <property type="project" value="InterPro"/>
</dbReference>
<evidence type="ECO:0000256" key="8">
    <source>
        <dbReference type="PIRNR" id="PIRNR025023"/>
    </source>
</evidence>
<dbReference type="InterPro" id="IPR038510">
    <property type="entry name" value="Spt4_sf"/>
</dbReference>
<keyword evidence="10" id="KW-0251">Elongation factor</keyword>
<sequence length="103" mass="11151">MSMRSLRACMVCAFVQTGSKFQTAGCPNCEDFLEMRGHQDVVLDCTSAVFEGLVALNGLEGSWVAKWQRLEGNKAGTYAVKVEGILPDDYVAAAENAGVRYVP</sequence>
<dbReference type="SUPFAM" id="SSF63393">
    <property type="entry name" value="RNA polymerase subunits"/>
    <property type="match status" value="1"/>
</dbReference>
<comment type="caution">
    <text evidence="10">The sequence shown here is derived from an EMBL/GenBank/DDBJ whole genome shotgun (WGS) entry which is preliminary data.</text>
</comment>
<evidence type="ECO:0000256" key="1">
    <source>
        <dbReference type="ARBA" id="ARBA00004123"/>
    </source>
</evidence>
<evidence type="ECO:0000256" key="5">
    <source>
        <dbReference type="ARBA" id="ARBA00023163"/>
    </source>
</evidence>
<accession>A0AAV9NVI3</accession>